<dbReference type="Pfam" id="PF00106">
    <property type="entry name" value="adh_short"/>
    <property type="match status" value="1"/>
</dbReference>
<keyword evidence="9" id="KW-0653">Protein transport</keyword>
<keyword evidence="5 15" id="KW-0812">Transmembrane</keyword>
<dbReference type="Gene3D" id="3.40.50.720">
    <property type="entry name" value="NAD(P)-binding Rossmann-like Domain"/>
    <property type="match status" value="1"/>
</dbReference>
<dbReference type="PROSITE" id="PS00518">
    <property type="entry name" value="ZF_RING_1"/>
    <property type="match status" value="1"/>
</dbReference>
<evidence type="ECO:0000256" key="8">
    <source>
        <dbReference type="ARBA" id="ARBA00022833"/>
    </source>
</evidence>
<dbReference type="PROSITE" id="PS00061">
    <property type="entry name" value="ADH_SHORT"/>
    <property type="match status" value="1"/>
</dbReference>
<dbReference type="PANTHER" id="PTHR43313">
    <property type="entry name" value="SHORT-CHAIN DEHYDROGENASE/REDUCTASE FAMILY 9C"/>
    <property type="match status" value="1"/>
</dbReference>
<comment type="pathway">
    <text evidence="2">Protein modification; protein ubiquitination.</text>
</comment>
<dbReference type="Gene3D" id="3.30.40.10">
    <property type="entry name" value="Zinc/RING finger domain, C3HC4 (zinc finger)"/>
    <property type="match status" value="1"/>
</dbReference>
<dbReference type="InterPro" id="IPR001841">
    <property type="entry name" value="Znf_RING"/>
</dbReference>
<evidence type="ECO:0000256" key="12">
    <source>
        <dbReference type="ARBA" id="ARBA00023136"/>
    </source>
</evidence>
<dbReference type="InterPro" id="IPR002347">
    <property type="entry name" value="SDR_fam"/>
</dbReference>
<evidence type="ECO:0000256" key="13">
    <source>
        <dbReference type="ARBA" id="ARBA00023140"/>
    </source>
</evidence>
<keyword evidence="10 15" id="KW-1133">Transmembrane helix</keyword>
<sequence length="591" mass="68774">MIDPVGKIVLITGCDSGFGNRLACRLDRMGFHIYAGVLLPDGDGAKQLQQKCSNRLKIMQMDVTKPEEVNNVVEQIKQSGMPLWALVNNAGIGISVPFDWGNDIDVYRKVFDVNIFGVVRVTKSCISLLRQSNGRIVNVASLAARITSPLSSHYSMAKHSVRVFSDALRREIGSSSKMKIITLEPSFYRTDIINHDSMNRMRRKIFDETPEDIRENYGEKYFRIFDKSNQMTESIIKNDYEAVIEAMIMAVAGENPKLYYRCCNYYEVIAFWALSHMPEIIVDYSTLANDIPAWYKFMKHNMSSLSSKNQHYVGRAIQLEIAELDNYFVNNIVFHLNSISESTYRFVPELKLLIQTLLWYRKLYGNDSSIGLDIFKCRYYSSTNQSSSNELSLIQKCSYLLKYSLQYLQDRLDQYPSNRRWTQMIEKFLLYYRTLEMLNLYVFIYNGKYRTIHERLFGIRIVSQRQQSSDSIFNHSFLNRELMWNAMIEVLTTLIPFITTTSLYRSIIKRIYYPIRLTGQQQNLQEKVQTKSNRCQICDLPAVNAQAIPNCRHIYCYFCIIHILFEDGIVKCDHCQVSIDSADKLLRTFHN</sequence>
<evidence type="ECO:0000256" key="11">
    <source>
        <dbReference type="ARBA" id="ARBA00023002"/>
    </source>
</evidence>
<accession>A0A922HJJ2</accession>
<dbReference type="InterPro" id="IPR006845">
    <property type="entry name" value="Pex_N"/>
</dbReference>
<evidence type="ECO:0000313" key="17">
    <source>
        <dbReference type="EMBL" id="KAH9494029.1"/>
    </source>
</evidence>
<dbReference type="Pfam" id="PF04757">
    <property type="entry name" value="Pex2_Pex12"/>
    <property type="match status" value="1"/>
</dbReference>
<reference evidence="17" key="1">
    <citation type="submission" date="2013-05" db="EMBL/GenBank/DDBJ databases">
        <authorList>
            <person name="Yim A.K.Y."/>
            <person name="Chan T.F."/>
            <person name="Ji K.M."/>
            <person name="Liu X.Y."/>
            <person name="Zhou J.W."/>
            <person name="Li R.Q."/>
            <person name="Yang K.Y."/>
            <person name="Li J."/>
            <person name="Li M."/>
            <person name="Law P.T.W."/>
            <person name="Wu Y.L."/>
            <person name="Cai Z.L."/>
            <person name="Qin H."/>
            <person name="Bao Y."/>
            <person name="Leung R.K.K."/>
            <person name="Ng P.K.S."/>
            <person name="Zou J."/>
            <person name="Zhong X.J."/>
            <person name="Ran P.X."/>
            <person name="Zhong N.S."/>
            <person name="Liu Z.G."/>
            <person name="Tsui S.K.W."/>
        </authorList>
    </citation>
    <scope>NUCLEOTIDE SEQUENCE</scope>
    <source>
        <strain evidence="17">Derf</strain>
        <tissue evidence="17">Whole organism</tissue>
    </source>
</reference>
<keyword evidence="4" id="KW-0813">Transport</keyword>
<evidence type="ECO:0000256" key="14">
    <source>
        <dbReference type="PROSITE-ProRule" id="PRU00175"/>
    </source>
</evidence>
<name>A0A922HJJ2_DERFA</name>
<evidence type="ECO:0000256" key="7">
    <source>
        <dbReference type="ARBA" id="ARBA00022771"/>
    </source>
</evidence>
<evidence type="ECO:0000256" key="15">
    <source>
        <dbReference type="SAM" id="Phobius"/>
    </source>
</evidence>
<dbReference type="PRINTS" id="PR00080">
    <property type="entry name" value="SDRFAMILY"/>
</dbReference>
<comment type="similarity">
    <text evidence="3">Belongs to the pex2/pex10/pex12 family.</text>
</comment>
<dbReference type="InterPro" id="IPR020904">
    <property type="entry name" value="Sc_DH/Rdtase_CS"/>
</dbReference>
<dbReference type="GO" id="GO:0005778">
    <property type="term" value="C:peroxisomal membrane"/>
    <property type="evidence" value="ECO:0007669"/>
    <property type="project" value="UniProtKB-SubCell"/>
</dbReference>
<evidence type="ECO:0000256" key="2">
    <source>
        <dbReference type="ARBA" id="ARBA00004906"/>
    </source>
</evidence>
<evidence type="ECO:0000256" key="4">
    <source>
        <dbReference type="ARBA" id="ARBA00022448"/>
    </source>
</evidence>
<dbReference type="PROSITE" id="PS50089">
    <property type="entry name" value="ZF_RING_2"/>
    <property type="match status" value="1"/>
</dbReference>
<comment type="subcellular location">
    <subcellularLocation>
        <location evidence="1">Peroxisome membrane</location>
        <topology evidence="1">Multi-pass membrane protein</topology>
    </subcellularLocation>
</comment>
<dbReference type="InterPro" id="IPR013083">
    <property type="entry name" value="Znf_RING/FYVE/PHD"/>
</dbReference>
<feature type="domain" description="RING-type" evidence="16">
    <location>
        <begin position="535"/>
        <end position="576"/>
    </location>
</feature>
<dbReference type="InterPro" id="IPR017907">
    <property type="entry name" value="Znf_RING_CS"/>
</dbReference>
<dbReference type="GO" id="GO:0008202">
    <property type="term" value="P:steroid metabolic process"/>
    <property type="evidence" value="ECO:0007669"/>
    <property type="project" value="TreeGrafter"/>
</dbReference>
<evidence type="ECO:0000256" key="6">
    <source>
        <dbReference type="ARBA" id="ARBA00022723"/>
    </source>
</evidence>
<keyword evidence="6" id="KW-0479">Metal-binding</keyword>
<dbReference type="GO" id="GO:0016491">
    <property type="term" value="F:oxidoreductase activity"/>
    <property type="evidence" value="ECO:0007669"/>
    <property type="project" value="UniProtKB-KW"/>
</dbReference>
<keyword evidence="8" id="KW-0862">Zinc</keyword>
<evidence type="ECO:0000259" key="16">
    <source>
        <dbReference type="PROSITE" id="PS50089"/>
    </source>
</evidence>
<evidence type="ECO:0000256" key="3">
    <source>
        <dbReference type="ARBA" id="ARBA00008704"/>
    </source>
</evidence>
<dbReference type="InterPro" id="IPR036291">
    <property type="entry name" value="NAD(P)-bd_dom_sf"/>
</dbReference>
<reference evidence="17" key="2">
    <citation type="journal article" date="2022" name="Res Sq">
        <title>Comparative Genomics Reveals Insights into the Divergent Evolution of Astigmatic Mites and Household Pest Adaptations.</title>
        <authorList>
            <person name="Xiong Q."/>
            <person name="Wan A.T.-Y."/>
            <person name="Liu X.-Y."/>
            <person name="Fung C.S.-H."/>
            <person name="Xiao X."/>
            <person name="Malainual N."/>
            <person name="Hou J."/>
            <person name="Wang L."/>
            <person name="Wang M."/>
            <person name="Yang K."/>
            <person name="Cui Y."/>
            <person name="Leung E."/>
            <person name="Nong W."/>
            <person name="Shin S.-K."/>
            <person name="Au S."/>
            <person name="Jeong K.Y."/>
            <person name="Chew F.T."/>
            <person name="Hui J."/>
            <person name="Leung T.F."/>
            <person name="Tungtrongchitr A."/>
            <person name="Zhong N."/>
            <person name="Liu Z."/>
            <person name="Tsui S."/>
        </authorList>
    </citation>
    <scope>NUCLEOTIDE SEQUENCE</scope>
    <source>
        <strain evidence="17">Derf</strain>
        <tissue evidence="17">Whole organism</tissue>
    </source>
</reference>
<organism evidence="17 18">
    <name type="scientific">Dermatophagoides farinae</name>
    <name type="common">American house dust mite</name>
    <dbReference type="NCBI Taxonomy" id="6954"/>
    <lineage>
        <taxon>Eukaryota</taxon>
        <taxon>Metazoa</taxon>
        <taxon>Ecdysozoa</taxon>
        <taxon>Arthropoda</taxon>
        <taxon>Chelicerata</taxon>
        <taxon>Arachnida</taxon>
        <taxon>Acari</taxon>
        <taxon>Acariformes</taxon>
        <taxon>Sarcoptiformes</taxon>
        <taxon>Astigmata</taxon>
        <taxon>Psoroptidia</taxon>
        <taxon>Analgoidea</taxon>
        <taxon>Pyroglyphidae</taxon>
        <taxon>Dermatophagoidinae</taxon>
        <taxon>Dermatophagoides</taxon>
    </lineage>
</organism>
<dbReference type="PANTHER" id="PTHR43313:SF36">
    <property type="entry name" value="D-BETA-HYDROXYBUTYRATE DEHYDROGENASE, MITOCHONDRIAL"/>
    <property type="match status" value="1"/>
</dbReference>
<dbReference type="EMBL" id="ASGP02000008">
    <property type="protein sequence ID" value="KAH9494029.1"/>
    <property type="molecule type" value="Genomic_DNA"/>
</dbReference>
<dbReference type="Proteomes" id="UP000790347">
    <property type="component" value="Unassembled WGS sequence"/>
</dbReference>
<dbReference type="GO" id="GO:0015031">
    <property type="term" value="P:protein transport"/>
    <property type="evidence" value="ECO:0007669"/>
    <property type="project" value="UniProtKB-KW"/>
</dbReference>
<dbReference type="SUPFAM" id="SSF57850">
    <property type="entry name" value="RING/U-box"/>
    <property type="match status" value="1"/>
</dbReference>
<evidence type="ECO:0000256" key="9">
    <source>
        <dbReference type="ARBA" id="ARBA00022927"/>
    </source>
</evidence>
<evidence type="ECO:0000313" key="18">
    <source>
        <dbReference type="Proteomes" id="UP000790347"/>
    </source>
</evidence>
<keyword evidence="18" id="KW-1185">Reference proteome</keyword>
<dbReference type="SUPFAM" id="SSF51735">
    <property type="entry name" value="NAD(P)-binding Rossmann-fold domains"/>
    <property type="match status" value="1"/>
</dbReference>
<protein>
    <submittedName>
        <fullName evidence="17">Peroxisome assembly protein (Peroxin-2)</fullName>
    </submittedName>
</protein>
<evidence type="ECO:0000256" key="5">
    <source>
        <dbReference type="ARBA" id="ARBA00022692"/>
    </source>
</evidence>
<keyword evidence="11" id="KW-0560">Oxidoreductase</keyword>
<dbReference type="PRINTS" id="PR00081">
    <property type="entry name" value="GDHRDH"/>
</dbReference>
<feature type="transmembrane region" description="Helical" evidence="15">
    <location>
        <begin position="482"/>
        <end position="504"/>
    </location>
</feature>
<comment type="caution">
    <text evidence="17">The sequence shown here is derived from an EMBL/GenBank/DDBJ whole genome shotgun (WGS) entry which is preliminary data.</text>
</comment>
<keyword evidence="13" id="KW-0576">Peroxisome</keyword>
<dbReference type="AlphaFoldDB" id="A0A922HJJ2"/>
<keyword evidence="7 14" id="KW-0863">Zinc-finger</keyword>
<proteinExistence type="inferred from homology"/>
<evidence type="ECO:0000256" key="1">
    <source>
        <dbReference type="ARBA" id="ARBA00004585"/>
    </source>
</evidence>
<evidence type="ECO:0000256" key="10">
    <source>
        <dbReference type="ARBA" id="ARBA00022989"/>
    </source>
</evidence>
<keyword evidence="12 15" id="KW-0472">Membrane</keyword>
<dbReference type="GO" id="GO:0008270">
    <property type="term" value="F:zinc ion binding"/>
    <property type="evidence" value="ECO:0007669"/>
    <property type="project" value="UniProtKB-KW"/>
</dbReference>
<gene>
    <name evidence="17" type="primary">PEX2</name>
    <name evidence="17" type="ORF">DERF_014752</name>
</gene>